<accession>G7UUB7</accession>
<protein>
    <submittedName>
        <fullName evidence="1">Uncharacterized protein</fullName>
    </submittedName>
</protein>
<name>G7UUB7_PSEUP</name>
<keyword evidence="2" id="KW-1185">Reference proteome</keyword>
<dbReference type="KEGG" id="psd:DSC_01765"/>
<organism evidence="1 2">
    <name type="scientific">Pseudoxanthomonas spadix (strain BD-a59)</name>
    <dbReference type="NCBI Taxonomy" id="1045855"/>
    <lineage>
        <taxon>Bacteria</taxon>
        <taxon>Pseudomonadati</taxon>
        <taxon>Pseudomonadota</taxon>
        <taxon>Gammaproteobacteria</taxon>
        <taxon>Lysobacterales</taxon>
        <taxon>Lysobacteraceae</taxon>
        <taxon>Pseudoxanthomonas</taxon>
    </lineage>
</organism>
<evidence type="ECO:0000313" key="1">
    <source>
        <dbReference type="EMBL" id="AER55006.1"/>
    </source>
</evidence>
<dbReference type="EMBL" id="CP003093">
    <property type="protein sequence ID" value="AER55006.1"/>
    <property type="molecule type" value="Genomic_DNA"/>
</dbReference>
<reference evidence="1 2" key="1">
    <citation type="journal article" date="2012" name="J. Bacteriol.">
        <title>Complete Genome Sequence of the BTEX-Degrading Bacterium Pseudoxanthomonas spadix BD-a59.</title>
        <authorList>
            <person name="Lee S.H."/>
            <person name="Jin H.M."/>
            <person name="Lee H.J."/>
            <person name="Kim J.M."/>
            <person name="Jeon C.O."/>
        </authorList>
    </citation>
    <scope>NUCLEOTIDE SEQUENCE [LARGE SCALE GENOMIC DNA]</scope>
    <source>
        <strain evidence="1 2">BD-a59</strain>
    </source>
</reference>
<evidence type="ECO:0000313" key="2">
    <source>
        <dbReference type="Proteomes" id="UP000005870"/>
    </source>
</evidence>
<dbReference type="STRING" id="1045855.DSC_01765"/>
<dbReference type="HOGENOM" id="CLU_1926147_0_0_6"/>
<proteinExistence type="predicted"/>
<gene>
    <name evidence="1" type="ordered locus">DSC_01765</name>
</gene>
<dbReference type="Proteomes" id="UP000005870">
    <property type="component" value="Chromosome"/>
</dbReference>
<dbReference type="eggNOG" id="ENOG5032R51">
    <property type="taxonomic scope" value="Bacteria"/>
</dbReference>
<sequence length="153" mass="17310">MLPEFINPNWVCQSAYSNSDVGGHIMHPVIHFQSRLFDVSVEPENPNNPVAGTSLLEWLRVRVPADVAMSAPQSEDWGWYCDVTWRGRHYMIGASASQSTDGNHQWVLQVVRFRSFKERLLGKARMLADDPCFAYFHGLILQEPAFTDVSVAS</sequence>
<dbReference type="RefSeq" id="WP_014159184.1">
    <property type="nucleotide sequence ID" value="NC_016147.2"/>
</dbReference>
<dbReference type="AlphaFoldDB" id="G7UUB7"/>